<gene>
    <name evidence="1" type="ORF">PVW1_050045300</name>
</gene>
<evidence type="ECO:0000313" key="2">
    <source>
        <dbReference type="Proteomes" id="UP000779233"/>
    </source>
</evidence>
<dbReference type="EMBL" id="CAJZCX010000010">
    <property type="protein sequence ID" value="CAG9480130.1"/>
    <property type="molecule type" value="Genomic_DNA"/>
</dbReference>
<comment type="caution">
    <text evidence="1">The sequence shown here is derived from an EMBL/GenBank/DDBJ whole genome shotgun (WGS) entry which is preliminary data.</text>
</comment>
<organism evidence="1 2">
    <name type="scientific">Plasmodium vivax</name>
    <name type="common">malaria parasite P. vivax</name>
    <dbReference type="NCBI Taxonomy" id="5855"/>
    <lineage>
        <taxon>Eukaryota</taxon>
        <taxon>Sar</taxon>
        <taxon>Alveolata</taxon>
        <taxon>Apicomplexa</taxon>
        <taxon>Aconoidasida</taxon>
        <taxon>Haemosporida</taxon>
        <taxon>Plasmodiidae</taxon>
        <taxon>Plasmodium</taxon>
        <taxon>Plasmodium (Plasmodium)</taxon>
    </lineage>
</organism>
<dbReference type="Proteomes" id="UP000779233">
    <property type="component" value="Unassembled WGS sequence"/>
</dbReference>
<evidence type="ECO:0000313" key="1">
    <source>
        <dbReference type="EMBL" id="CAG9480130.1"/>
    </source>
</evidence>
<dbReference type="AlphaFoldDB" id="A0A8S4HCI9"/>
<sequence length="478" mass="55290">MACSNISGEYLSYNCYSKLKRYFDNTNLSDNSKAILQLTIKQLKNKPRNFNENDKIFSGFACHLQGDGAFLGYYNDATCTYINFWLNNQIQRMYKYVYGSNFDIFLDFSEKFAIERKKKYLFPHSCKTYLRDLGNEFQKRQILYRFYDLYTELKKGKNEKTNNIPCDNINLMVSEYNNNKNSIENDKDFQKHFKDLINIIKNETPHGRTCNNYHKLDYVLPKEIPPPKVEAQEAERDRLITVESSPNGQHTDLGHRTDVRETDDKSVLLETEKLPPKPTLPTEQMVTNVEINPSEVTYKEQLHINHSPEDQILTTLQQAEEIPTIIPQGKQILTTLSQDKQEYRTRSLRDELNTELAPRATFPGEESVSLDQKVYPREDTNTIRGNTGGIFGTIGDSVINVLGEVDPVPVVGVSGGMGALFLLFKYTPVGTFFRGGRRRMHQIPSTFRGEYPFGFPGFPEYDDRYFGNDRYHISYQAE</sequence>
<reference evidence="1" key="1">
    <citation type="submission" date="2021-09" db="EMBL/GenBank/DDBJ databases">
        <authorList>
            <consortium name="Pathogen Informatics"/>
        </authorList>
    </citation>
    <scope>NUCLEOTIDE SEQUENCE</scope>
    <source>
        <strain evidence="1">PvW1</strain>
    </source>
</reference>
<accession>A0A8S4HCI9</accession>
<dbReference type="VEuPathDB" id="PlasmoDB:PVPAM_040008200"/>
<proteinExistence type="predicted"/>
<protein>
    <submittedName>
        <fullName evidence="1">(malaria parasite P. vivax) hypothetical protein</fullName>
    </submittedName>
</protein>
<dbReference type="OrthoDB" id="10574088at2759"/>
<name>A0A8S4HCI9_PLAVI</name>